<evidence type="ECO:0000313" key="2">
    <source>
        <dbReference type="Proteomes" id="UP000309215"/>
    </source>
</evidence>
<sequence length="109" mass="11932">MLRIYEVVLAMAGDAAGVAVQIERRDADLARQLRRAMHSVALNVAEGAGNTAGHKRQRYQTALGSAREVLACVQVAQAMRYIGPVHVKVLDRMDHVIATLGRLVYHRAS</sequence>
<gene>
    <name evidence="1" type="ORF">E8A74_12070</name>
</gene>
<dbReference type="SUPFAM" id="SSF158446">
    <property type="entry name" value="IVS-encoded protein-like"/>
    <property type="match status" value="1"/>
</dbReference>
<dbReference type="NCBIfam" id="TIGR02436">
    <property type="entry name" value="four helix bundle protein"/>
    <property type="match status" value="1"/>
</dbReference>
<dbReference type="Gene3D" id="1.20.1440.60">
    <property type="entry name" value="23S rRNA-intervening sequence"/>
    <property type="match status" value="1"/>
</dbReference>
<proteinExistence type="predicted"/>
<evidence type="ECO:0000313" key="1">
    <source>
        <dbReference type="EMBL" id="TKD09455.1"/>
    </source>
</evidence>
<dbReference type="OrthoDB" id="5517271at2"/>
<name>A0A4U1JEW7_9BACT</name>
<protein>
    <submittedName>
        <fullName evidence="1">Four helix bundle protein</fullName>
    </submittedName>
</protein>
<keyword evidence="2" id="KW-1185">Reference proteome</keyword>
<accession>A0A4U1JEW7</accession>
<dbReference type="Proteomes" id="UP000309215">
    <property type="component" value="Unassembled WGS sequence"/>
</dbReference>
<comment type="caution">
    <text evidence="1">The sequence shown here is derived from an EMBL/GenBank/DDBJ whole genome shotgun (WGS) entry which is preliminary data.</text>
</comment>
<dbReference type="InterPro" id="IPR036583">
    <property type="entry name" value="23S_rRNA_IVS_sf"/>
</dbReference>
<organism evidence="1 2">
    <name type="scientific">Polyangium fumosum</name>
    <dbReference type="NCBI Taxonomy" id="889272"/>
    <lineage>
        <taxon>Bacteria</taxon>
        <taxon>Pseudomonadati</taxon>
        <taxon>Myxococcota</taxon>
        <taxon>Polyangia</taxon>
        <taxon>Polyangiales</taxon>
        <taxon>Polyangiaceae</taxon>
        <taxon>Polyangium</taxon>
    </lineage>
</organism>
<reference evidence="1 2" key="1">
    <citation type="submission" date="2019-04" db="EMBL/GenBank/DDBJ databases">
        <authorList>
            <person name="Li Y."/>
            <person name="Wang J."/>
        </authorList>
    </citation>
    <scope>NUCLEOTIDE SEQUENCE [LARGE SCALE GENOMIC DNA]</scope>
    <source>
        <strain evidence="1 2">DSM 14668</strain>
    </source>
</reference>
<dbReference type="Pfam" id="PF05635">
    <property type="entry name" value="23S_rRNA_IVP"/>
    <property type="match status" value="1"/>
</dbReference>
<dbReference type="AlphaFoldDB" id="A0A4U1JEW7"/>
<dbReference type="InterPro" id="IPR012657">
    <property type="entry name" value="23S_rRNA-intervening_sequence"/>
</dbReference>
<dbReference type="RefSeq" id="WP_136929128.1">
    <property type="nucleotide sequence ID" value="NZ_SSMQ01000010.1"/>
</dbReference>
<dbReference type="EMBL" id="SSMQ01000010">
    <property type="protein sequence ID" value="TKD09455.1"/>
    <property type="molecule type" value="Genomic_DNA"/>
</dbReference>